<gene>
    <name evidence="1" type="ORF">S12H4_37805</name>
</gene>
<protein>
    <submittedName>
        <fullName evidence="1">Uncharacterized protein</fullName>
    </submittedName>
</protein>
<comment type="caution">
    <text evidence="1">The sequence shown here is derived from an EMBL/GenBank/DDBJ whole genome shotgun (WGS) entry which is preliminary data.</text>
</comment>
<accession>X1S695</accession>
<reference evidence="1" key="1">
    <citation type="journal article" date="2014" name="Front. Microbiol.">
        <title>High frequency of phylogenetically diverse reductive dehalogenase-homologous genes in deep subseafloor sedimentary metagenomes.</title>
        <authorList>
            <person name="Kawai M."/>
            <person name="Futagami T."/>
            <person name="Toyoda A."/>
            <person name="Takaki Y."/>
            <person name="Nishi S."/>
            <person name="Hori S."/>
            <person name="Arai W."/>
            <person name="Tsubouchi T."/>
            <person name="Morono Y."/>
            <person name="Uchiyama I."/>
            <person name="Ito T."/>
            <person name="Fujiyama A."/>
            <person name="Inagaki F."/>
            <person name="Takami H."/>
        </authorList>
    </citation>
    <scope>NUCLEOTIDE SEQUENCE</scope>
    <source>
        <strain evidence="1">Expedition CK06-06</strain>
    </source>
</reference>
<sequence>MLYKVECYTPALTPKRSPIVTRCRVYPGMVKRVWVGFPKGCYGLCHVQVWHQGWPVWPWSPADSFHWNDFMFDFADEYPLTAQPYEFV</sequence>
<proteinExistence type="predicted"/>
<feature type="non-terminal residue" evidence="1">
    <location>
        <position position="88"/>
    </location>
</feature>
<evidence type="ECO:0000313" key="1">
    <source>
        <dbReference type="EMBL" id="GAI88428.1"/>
    </source>
</evidence>
<dbReference type="EMBL" id="BARW01022697">
    <property type="protein sequence ID" value="GAI88428.1"/>
    <property type="molecule type" value="Genomic_DNA"/>
</dbReference>
<dbReference type="AlphaFoldDB" id="X1S695"/>
<name>X1S695_9ZZZZ</name>
<organism evidence="1">
    <name type="scientific">marine sediment metagenome</name>
    <dbReference type="NCBI Taxonomy" id="412755"/>
    <lineage>
        <taxon>unclassified sequences</taxon>
        <taxon>metagenomes</taxon>
        <taxon>ecological metagenomes</taxon>
    </lineage>
</organism>